<accession>A0A6M1SMP5</accession>
<reference evidence="4 5" key="1">
    <citation type="submission" date="2020-02" db="EMBL/GenBank/DDBJ databases">
        <title>Balneolaceae bacterium YR4-1, complete genome.</title>
        <authorList>
            <person name="Li Y."/>
            <person name="Wu S."/>
        </authorList>
    </citation>
    <scope>NUCLEOTIDE SEQUENCE [LARGE SCALE GENOMIC DNA]</scope>
    <source>
        <strain evidence="4 5">YR4-1</strain>
    </source>
</reference>
<dbReference type="AlphaFoldDB" id="A0A6M1SMP5"/>
<dbReference type="PANTHER" id="PTHR44591:SF3">
    <property type="entry name" value="RESPONSE REGULATORY DOMAIN-CONTAINING PROTEIN"/>
    <property type="match status" value="1"/>
</dbReference>
<dbReference type="InterPro" id="IPR011006">
    <property type="entry name" value="CheY-like_superfamily"/>
</dbReference>
<feature type="modified residue" description="4-aspartylphosphate" evidence="2">
    <location>
        <position position="61"/>
    </location>
</feature>
<dbReference type="SUPFAM" id="SSF52172">
    <property type="entry name" value="CheY-like"/>
    <property type="match status" value="1"/>
</dbReference>
<dbReference type="EMBL" id="JAALLT010000002">
    <property type="protein sequence ID" value="NGP76309.1"/>
    <property type="molecule type" value="Genomic_DNA"/>
</dbReference>
<protein>
    <submittedName>
        <fullName evidence="4">Response regulator</fullName>
    </submittedName>
</protein>
<evidence type="ECO:0000313" key="4">
    <source>
        <dbReference type="EMBL" id="NGP76309.1"/>
    </source>
</evidence>
<dbReference type="Pfam" id="PF00072">
    <property type="entry name" value="Response_reg"/>
    <property type="match status" value="1"/>
</dbReference>
<dbReference type="Proteomes" id="UP000473278">
    <property type="component" value="Unassembled WGS sequence"/>
</dbReference>
<sequence length="126" mass="13961">MLNNDDKSKKVLIVEDDILQQIILEQMVTSMGHTVLAKVSKGTEAIKSALRLDAVDLILMDIKLSDNIDGIEAMSKIRKSSNVKVIYVTGNTEPQNVERAKKTDYVAFLSKPVDKNLLAKALEDAF</sequence>
<keyword evidence="1 2" id="KW-0597">Phosphoprotein</keyword>
<dbReference type="RefSeq" id="WP_165140545.1">
    <property type="nucleotide sequence ID" value="NZ_JAALLT010000002.1"/>
</dbReference>
<dbReference type="InterPro" id="IPR050595">
    <property type="entry name" value="Bact_response_regulator"/>
</dbReference>
<evidence type="ECO:0000256" key="1">
    <source>
        <dbReference type="ARBA" id="ARBA00022553"/>
    </source>
</evidence>
<dbReference type="Gene3D" id="3.40.50.2300">
    <property type="match status" value="1"/>
</dbReference>
<feature type="domain" description="Response regulatory" evidence="3">
    <location>
        <begin position="10"/>
        <end position="126"/>
    </location>
</feature>
<dbReference type="InterPro" id="IPR001789">
    <property type="entry name" value="Sig_transdc_resp-reg_receiver"/>
</dbReference>
<dbReference type="GO" id="GO:0000160">
    <property type="term" value="P:phosphorelay signal transduction system"/>
    <property type="evidence" value="ECO:0007669"/>
    <property type="project" value="InterPro"/>
</dbReference>
<name>A0A6M1SMP5_9BACT</name>
<evidence type="ECO:0000259" key="3">
    <source>
        <dbReference type="PROSITE" id="PS50110"/>
    </source>
</evidence>
<dbReference type="PANTHER" id="PTHR44591">
    <property type="entry name" value="STRESS RESPONSE REGULATOR PROTEIN 1"/>
    <property type="match status" value="1"/>
</dbReference>
<dbReference type="SMART" id="SM00448">
    <property type="entry name" value="REC"/>
    <property type="match status" value="1"/>
</dbReference>
<evidence type="ECO:0000313" key="5">
    <source>
        <dbReference type="Proteomes" id="UP000473278"/>
    </source>
</evidence>
<organism evidence="4 5">
    <name type="scientific">Halalkalibaculum roseum</name>
    <dbReference type="NCBI Taxonomy" id="2709311"/>
    <lineage>
        <taxon>Bacteria</taxon>
        <taxon>Pseudomonadati</taxon>
        <taxon>Balneolota</taxon>
        <taxon>Balneolia</taxon>
        <taxon>Balneolales</taxon>
        <taxon>Balneolaceae</taxon>
        <taxon>Halalkalibaculum</taxon>
    </lineage>
</organism>
<proteinExistence type="predicted"/>
<comment type="caution">
    <text evidence="4">The sequence shown here is derived from an EMBL/GenBank/DDBJ whole genome shotgun (WGS) entry which is preliminary data.</text>
</comment>
<dbReference type="PROSITE" id="PS50110">
    <property type="entry name" value="RESPONSE_REGULATORY"/>
    <property type="match status" value="1"/>
</dbReference>
<evidence type="ECO:0000256" key="2">
    <source>
        <dbReference type="PROSITE-ProRule" id="PRU00169"/>
    </source>
</evidence>
<gene>
    <name evidence="4" type="ORF">G3570_06680</name>
</gene>
<keyword evidence="5" id="KW-1185">Reference proteome</keyword>